<evidence type="ECO:0000256" key="1">
    <source>
        <dbReference type="ARBA" id="ARBA00006814"/>
    </source>
</evidence>
<dbReference type="eggNOG" id="COG0680">
    <property type="taxonomic scope" value="Bacteria"/>
</dbReference>
<dbReference type="GO" id="GO:0008047">
    <property type="term" value="F:enzyme activator activity"/>
    <property type="evidence" value="ECO:0007669"/>
    <property type="project" value="InterPro"/>
</dbReference>
<keyword evidence="3" id="KW-0064">Aspartyl protease</keyword>
<dbReference type="GO" id="GO:0016485">
    <property type="term" value="P:protein processing"/>
    <property type="evidence" value="ECO:0007669"/>
    <property type="project" value="TreeGrafter"/>
</dbReference>
<comment type="similarity">
    <text evidence="1">Belongs to the peptidase A31 family.</text>
</comment>
<dbReference type="NCBIfam" id="TIGR00072">
    <property type="entry name" value="hydrog_prot"/>
    <property type="match status" value="1"/>
</dbReference>
<evidence type="ECO:0000256" key="2">
    <source>
        <dbReference type="ARBA" id="ARBA00022670"/>
    </source>
</evidence>
<dbReference type="STRING" id="313596.RB2501_04345"/>
<dbReference type="CDD" id="cd06068">
    <property type="entry name" value="H2MP_like-1"/>
    <property type="match status" value="1"/>
</dbReference>
<reference evidence="5 6" key="1">
    <citation type="journal article" date="2009" name="J. Bacteriol.">
        <title>Complete genome sequence of Robiginitalea biformata HTCC2501.</title>
        <authorList>
            <person name="Oh H.M."/>
            <person name="Giovannoni S.J."/>
            <person name="Lee K."/>
            <person name="Ferriera S."/>
            <person name="Johnson J."/>
            <person name="Cho J.C."/>
        </authorList>
    </citation>
    <scope>NUCLEOTIDE SEQUENCE [LARGE SCALE GENOMIC DNA]</scope>
    <source>
        <strain evidence="6">ATCC BAA-864 / HTCC2501 / KCTC 12146</strain>
    </source>
</reference>
<proteinExistence type="inferred from homology"/>
<dbReference type="RefSeq" id="WP_012813792.1">
    <property type="nucleotide sequence ID" value="NC_013222.1"/>
</dbReference>
<dbReference type="PRINTS" id="PR00446">
    <property type="entry name" value="HYDRGNUPTAKE"/>
</dbReference>
<dbReference type="Pfam" id="PF01750">
    <property type="entry name" value="HycI"/>
    <property type="match status" value="1"/>
</dbReference>
<dbReference type="AlphaFoldDB" id="A4CGN9"/>
<dbReference type="EMBL" id="CP001712">
    <property type="protein sequence ID" value="EAR16097.1"/>
    <property type="molecule type" value="Genomic_DNA"/>
</dbReference>
<sequence>MADALKKILVAGVGNELKQDDAFGIEFAKKFRDAVSHLDHIMVMEVGIGGIHLVQELHAGYDILILADAVAWGEEAGHIYFREMEKVSDIEEMPVFEKRTFLADMHYTNPIRALMLAKALKVLPNEVYILGCEAAQHDDFAVGMSEAVEDALPKAMRKLQNWLSQKKLANFE</sequence>
<evidence type="ECO:0000256" key="4">
    <source>
        <dbReference type="ARBA" id="ARBA00022801"/>
    </source>
</evidence>
<dbReference type="InterPro" id="IPR023430">
    <property type="entry name" value="Pept_HybD-like_dom_sf"/>
</dbReference>
<gene>
    <name evidence="5" type="ordered locus">RB2501_04345</name>
</gene>
<dbReference type="SUPFAM" id="SSF53163">
    <property type="entry name" value="HybD-like"/>
    <property type="match status" value="1"/>
</dbReference>
<evidence type="ECO:0000256" key="3">
    <source>
        <dbReference type="ARBA" id="ARBA00022750"/>
    </source>
</evidence>
<dbReference type="Gene3D" id="3.40.50.1450">
    <property type="entry name" value="HybD-like"/>
    <property type="match status" value="1"/>
</dbReference>
<dbReference type="HOGENOM" id="CLU_099037_1_0_10"/>
<evidence type="ECO:0000313" key="6">
    <source>
        <dbReference type="Proteomes" id="UP000009049"/>
    </source>
</evidence>
<accession>A4CGN9</accession>
<keyword evidence="2 5" id="KW-0645">Protease</keyword>
<evidence type="ECO:0000313" key="5">
    <source>
        <dbReference type="EMBL" id="EAR16097.1"/>
    </source>
</evidence>
<keyword evidence="6" id="KW-1185">Reference proteome</keyword>
<keyword evidence="4" id="KW-0378">Hydrolase</keyword>
<dbReference type="InterPro" id="IPR000671">
    <property type="entry name" value="Peptidase_A31"/>
</dbReference>
<organism evidence="5 6">
    <name type="scientific">Robiginitalea biformata (strain ATCC BAA-864 / DSM 15991 / KCTC 12146 / HTCC2501)</name>
    <dbReference type="NCBI Taxonomy" id="313596"/>
    <lineage>
        <taxon>Bacteria</taxon>
        <taxon>Pseudomonadati</taxon>
        <taxon>Bacteroidota</taxon>
        <taxon>Flavobacteriia</taxon>
        <taxon>Flavobacteriales</taxon>
        <taxon>Flavobacteriaceae</taxon>
        <taxon>Robiginitalea</taxon>
    </lineage>
</organism>
<dbReference type="PANTHER" id="PTHR30302:SF1">
    <property type="entry name" value="HYDROGENASE 2 MATURATION PROTEASE"/>
    <property type="match status" value="1"/>
</dbReference>
<dbReference type="GO" id="GO:0004190">
    <property type="term" value="F:aspartic-type endopeptidase activity"/>
    <property type="evidence" value="ECO:0007669"/>
    <property type="project" value="UniProtKB-KW"/>
</dbReference>
<dbReference type="KEGG" id="rbi:RB2501_04345"/>
<name>A4CGN9_ROBBH</name>
<dbReference type="OrthoDB" id="9794619at2"/>
<protein>
    <submittedName>
        <fullName evidence="5">Putative [NiFe] hydrogenase-specific C-terminal protease</fullName>
    </submittedName>
</protein>
<dbReference type="PANTHER" id="PTHR30302">
    <property type="entry name" value="HYDROGENASE 1 MATURATION PROTEASE"/>
    <property type="match status" value="1"/>
</dbReference>
<dbReference type="Proteomes" id="UP000009049">
    <property type="component" value="Chromosome"/>
</dbReference>